<reference evidence="2" key="1">
    <citation type="submission" date="2016-11" db="UniProtKB">
        <authorList>
            <consortium name="WormBaseParasite"/>
        </authorList>
    </citation>
    <scope>IDENTIFICATION</scope>
</reference>
<sequence>MLNFLSKTDAASKKKVLEEYFIHIGSICVGDNSALRNCKLPEHAIKYTIKNATYQHYFDQFCVGRDYAIIELGHSIPYDQNTNKKIDSNEKITIPANIANHICLIHLDEKVKLNWKEHASPVVFGWGQCN</sequence>
<name>A0A1I8B9B0_MELHA</name>
<dbReference type="WBParaSite" id="MhA1_Contig1679.frz3.gene3">
    <property type="protein sequence ID" value="MhA1_Contig1679.frz3.gene3"/>
    <property type="gene ID" value="MhA1_Contig1679.frz3.gene3"/>
</dbReference>
<protein>
    <submittedName>
        <fullName evidence="2">Peptidase S1 domain-containing protein</fullName>
    </submittedName>
</protein>
<dbReference type="Proteomes" id="UP000095281">
    <property type="component" value="Unplaced"/>
</dbReference>
<accession>A0A1I8B9B0</accession>
<evidence type="ECO:0000313" key="2">
    <source>
        <dbReference type="WBParaSite" id="MhA1_Contig1679.frz3.gene3"/>
    </source>
</evidence>
<organism evidence="1 2">
    <name type="scientific">Meloidogyne hapla</name>
    <name type="common">Root-knot nematode worm</name>
    <dbReference type="NCBI Taxonomy" id="6305"/>
    <lineage>
        <taxon>Eukaryota</taxon>
        <taxon>Metazoa</taxon>
        <taxon>Ecdysozoa</taxon>
        <taxon>Nematoda</taxon>
        <taxon>Chromadorea</taxon>
        <taxon>Rhabditida</taxon>
        <taxon>Tylenchina</taxon>
        <taxon>Tylenchomorpha</taxon>
        <taxon>Tylenchoidea</taxon>
        <taxon>Meloidogynidae</taxon>
        <taxon>Meloidogyninae</taxon>
        <taxon>Meloidogyne</taxon>
    </lineage>
</organism>
<evidence type="ECO:0000313" key="1">
    <source>
        <dbReference type="Proteomes" id="UP000095281"/>
    </source>
</evidence>
<proteinExistence type="predicted"/>
<keyword evidence="1" id="KW-1185">Reference proteome</keyword>
<dbReference type="AlphaFoldDB" id="A0A1I8B9B0"/>